<comment type="similarity">
    <text evidence="2">Belongs to the SEC2 family.</text>
</comment>
<evidence type="ECO:0000313" key="4">
    <source>
        <dbReference type="Proteomes" id="UP000194236"/>
    </source>
</evidence>
<reference evidence="3 4" key="1">
    <citation type="submission" date="2017-03" db="EMBL/GenBank/DDBJ databases">
        <title>Genome Survey of Euroglyphus maynei.</title>
        <authorList>
            <person name="Arlian L.G."/>
            <person name="Morgan M.S."/>
            <person name="Rider S.D."/>
        </authorList>
    </citation>
    <scope>NUCLEOTIDE SEQUENCE [LARGE SCALE GENOMIC DNA]</scope>
    <source>
        <strain evidence="3">Arlian Lab</strain>
        <tissue evidence="3">Whole body</tissue>
    </source>
</reference>
<evidence type="ECO:0000256" key="1">
    <source>
        <dbReference type="ARBA" id="ARBA00023054"/>
    </source>
</evidence>
<dbReference type="InterPro" id="IPR040351">
    <property type="entry name" value="RAB3IL/RAB3IP/Sec2"/>
</dbReference>
<dbReference type="AlphaFoldDB" id="A0A1Y3BEB8"/>
<dbReference type="GO" id="GO:0005085">
    <property type="term" value="F:guanyl-nucleotide exchange factor activity"/>
    <property type="evidence" value="ECO:0007669"/>
    <property type="project" value="InterPro"/>
</dbReference>
<dbReference type="GO" id="GO:0006887">
    <property type="term" value="P:exocytosis"/>
    <property type="evidence" value="ECO:0007669"/>
    <property type="project" value="TreeGrafter"/>
</dbReference>
<protein>
    <submittedName>
        <fullName evidence="3">Uncharacterized protein</fullName>
    </submittedName>
</protein>
<sequence>MKRIYDEEIYPVFNFKNKHLTSLVIRSIESNTLTVEMIGVHNTSNSTKTTNGERLPFPKKCALLETQRICRYRMRIDSNSNNNNNINGHNQWYFISQLCRNRITTVCDLFCYLRYVQQGLVKSNIKDIFWQIMKRRRNIALSKLGFSPIAIVND</sequence>
<keyword evidence="1" id="KW-0175">Coiled coil</keyword>
<proteinExistence type="inferred from homology"/>
<name>A0A1Y3BEB8_EURMA</name>
<dbReference type="PANTHER" id="PTHR14430">
    <property type="entry name" value="RABIN3-RELATED"/>
    <property type="match status" value="1"/>
</dbReference>
<dbReference type="Proteomes" id="UP000194236">
    <property type="component" value="Unassembled WGS sequence"/>
</dbReference>
<dbReference type="GO" id="GO:0070319">
    <property type="term" value="C:Golgi to plasma membrane transport vesicle"/>
    <property type="evidence" value="ECO:0007669"/>
    <property type="project" value="TreeGrafter"/>
</dbReference>
<accession>A0A1Y3BEB8</accession>
<comment type="caution">
    <text evidence="3">The sequence shown here is derived from an EMBL/GenBank/DDBJ whole genome shotgun (WGS) entry which is preliminary data.</text>
</comment>
<dbReference type="OrthoDB" id="5560525at2759"/>
<keyword evidence="4" id="KW-1185">Reference proteome</keyword>
<gene>
    <name evidence="3" type="ORF">BLA29_005294</name>
</gene>
<dbReference type="CDD" id="cd21044">
    <property type="entry name" value="Rab11BD_RAB3IP_like"/>
    <property type="match status" value="1"/>
</dbReference>
<evidence type="ECO:0000313" key="3">
    <source>
        <dbReference type="EMBL" id="OTF79250.1"/>
    </source>
</evidence>
<organism evidence="3 4">
    <name type="scientific">Euroglyphus maynei</name>
    <name type="common">Mayne's house dust mite</name>
    <dbReference type="NCBI Taxonomy" id="6958"/>
    <lineage>
        <taxon>Eukaryota</taxon>
        <taxon>Metazoa</taxon>
        <taxon>Ecdysozoa</taxon>
        <taxon>Arthropoda</taxon>
        <taxon>Chelicerata</taxon>
        <taxon>Arachnida</taxon>
        <taxon>Acari</taxon>
        <taxon>Acariformes</taxon>
        <taxon>Sarcoptiformes</taxon>
        <taxon>Astigmata</taxon>
        <taxon>Psoroptidia</taxon>
        <taxon>Analgoidea</taxon>
        <taxon>Pyroglyphidae</taxon>
        <taxon>Pyroglyphinae</taxon>
        <taxon>Euroglyphus</taxon>
    </lineage>
</organism>
<dbReference type="EMBL" id="MUJZ01024043">
    <property type="protein sequence ID" value="OTF79250.1"/>
    <property type="molecule type" value="Genomic_DNA"/>
</dbReference>
<dbReference type="PANTHER" id="PTHR14430:SF0">
    <property type="entry name" value="SEC2P DOMAIN-CONTAINING PROTEIN"/>
    <property type="match status" value="1"/>
</dbReference>
<evidence type="ECO:0000256" key="2">
    <source>
        <dbReference type="ARBA" id="ARBA00025794"/>
    </source>
</evidence>
<dbReference type="Pfam" id="PF25555">
    <property type="entry name" value="RAB3A-like_C"/>
    <property type="match status" value="1"/>
</dbReference>